<dbReference type="RefSeq" id="WP_091403353.1">
    <property type="nucleotide sequence ID" value="NZ_FMCR01000004.1"/>
</dbReference>
<dbReference type="Proteomes" id="UP000198864">
    <property type="component" value="Unassembled WGS sequence"/>
</dbReference>
<name>A0A1C4YSA5_9ACTN</name>
<proteinExistence type="predicted"/>
<evidence type="ECO:0000313" key="3">
    <source>
        <dbReference type="Proteomes" id="UP000198864"/>
    </source>
</evidence>
<evidence type="ECO:0000313" key="2">
    <source>
        <dbReference type="EMBL" id="SCF23544.1"/>
    </source>
</evidence>
<reference evidence="2 3" key="1">
    <citation type="submission" date="2016-06" db="EMBL/GenBank/DDBJ databases">
        <authorList>
            <person name="Kjaerup R.B."/>
            <person name="Dalgaard T.S."/>
            <person name="Juul-Madsen H.R."/>
        </authorList>
    </citation>
    <scope>NUCLEOTIDE SEQUENCE [LARGE SCALE GENOMIC DNA]</scope>
    <source>
        <strain evidence="2 3">DSM 44871</strain>
    </source>
</reference>
<dbReference type="AlphaFoldDB" id="A0A1C4YSA5"/>
<dbReference type="EMBL" id="FMCR01000004">
    <property type="protein sequence ID" value="SCF23544.1"/>
    <property type="molecule type" value="Genomic_DNA"/>
</dbReference>
<evidence type="ECO:0000256" key="1">
    <source>
        <dbReference type="SAM" id="MobiDB-lite"/>
    </source>
</evidence>
<gene>
    <name evidence="2" type="ORF">GA0070561_4542</name>
</gene>
<feature type="compositionally biased region" description="Pro residues" evidence="1">
    <location>
        <begin position="151"/>
        <end position="160"/>
    </location>
</feature>
<dbReference type="STRING" id="285676.GA0070561_4542"/>
<protein>
    <submittedName>
        <fullName evidence="2">Uncharacterized protein</fullName>
    </submittedName>
</protein>
<feature type="region of interest" description="Disordered" evidence="1">
    <location>
        <begin position="1"/>
        <end position="66"/>
    </location>
</feature>
<feature type="region of interest" description="Disordered" evidence="1">
    <location>
        <begin position="134"/>
        <end position="160"/>
    </location>
</feature>
<sequence length="160" mass="17700">MRDADNIPRTQFPTNDRPRRLGSVVEAGGQVTNQPINERSYRRMPEQAETTRMPSQPAERTREDDEPGFVIHLPIRVPNLAAATVLAGRVAVSLGFLPELDAGETTVSNADDQNNRHRVFCDLLLPDRSRCPQGYEHEGRCGELPAAPDQRPVPRPASGP</sequence>
<accession>A0A1C4YSA5</accession>
<organism evidence="2 3">
    <name type="scientific">Micromonospora saelicesensis</name>
    <dbReference type="NCBI Taxonomy" id="285676"/>
    <lineage>
        <taxon>Bacteria</taxon>
        <taxon>Bacillati</taxon>
        <taxon>Actinomycetota</taxon>
        <taxon>Actinomycetes</taxon>
        <taxon>Micromonosporales</taxon>
        <taxon>Micromonosporaceae</taxon>
        <taxon>Micromonospora</taxon>
    </lineage>
</organism>